<gene>
    <name evidence="1" type="ORF">PVAP13_7KG103619</name>
</gene>
<sequence length="360" mass="41560">MYEMNDRFDLQVKLISNLEGNLFDVIMISTIIEDDAELNHVSKNSLNVTLTSARHCCFVVGRSKTLVKSGGIWKDLVKYARDLGVMRLVNTNELTEVIEKFEKDDSDHISDPNCAFSRKMPQEFTWVERPYRTKYILAHVRNQKGQPDTCTFQSSCGVVESLMKLHNANMSPPQECKWNLSVDDLKNKYETSIRKKLMSEEKTDRGKRRLKVTLESFKRHGVLGRNKTQTKSRIIKILLYEEVEPSETVRLTKLLEEGNIMVGHFRLSWNYFTLKPDEVYAFNEKKAFIHPKSNLVASHAVMMVGIGHQQTGPKRFLRHMVMQNSEGKLFGINGIGRVRKNSVRGLYRLEVEIPKKGFLD</sequence>
<accession>A0A8T0QFL1</accession>
<dbReference type="Gene3D" id="3.40.50.300">
    <property type="entry name" value="P-loop containing nucleotide triphosphate hydrolases"/>
    <property type="match status" value="1"/>
</dbReference>
<protein>
    <recommendedName>
        <fullName evidence="3">DNA2/NAM7 helicase-like C-terminal domain-containing protein</fullName>
    </recommendedName>
</protein>
<evidence type="ECO:0008006" key="3">
    <source>
        <dbReference type="Google" id="ProtNLM"/>
    </source>
</evidence>
<evidence type="ECO:0000313" key="1">
    <source>
        <dbReference type="EMBL" id="KAG2571312.1"/>
    </source>
</evidence>
<dbReference type="InterPro" id="IPR027417">
    <property type="entry name" value="P-loop_NTPase"/>
</dbReference>
<comment type="caution">
    <text evidence="1">The sequence shown here is derived from an EMBL/GenBank/DDBJ whole genome shotgun (WGS) entry which is preliminary data.</text>
</comment>
<dbReference type="InterPro" id="IPR038765">
    <property type="entry name" value="Papain-like_cys_pep_sf"/>
</dbReference>
<organism evidence="1 2">
    <name type="scientific">Panicum virgatum</name>
    <name type="common">Blackwell switchgrass</name>
    <dbReference type="NCBI Taxonomy" id="38727"/>
    <lineage>
        <taxon>Eukaryota</taxon>
        <taxon>Viridiplantae</taxon>
        <taxon>Streptophyta</taxon>
        <taxon>Embryophyta</taxon>
        <taxon>Tracheophyta</taxon>
        <taxon>Spermatophyta</taxon>
        <taxon>Magnoliopsida</taxon>
        <taxon>Liliopsida</taxon>
        <taxon>Poales</taxon>
        <taxon>Poaceae</taxon>
        <taxon>PACMAD clade</taxon>
        <taxon>Panicoideae</taxon>
        <taxon>Panicodae</taxon>
        <taxon>Paniceae</taxon>
        <taxon>Panicinae</taxon>
        <taxon>Panicum</taxon>
        <taxon>Panicum sect. Hiantes</taxon>
    </lineage>
</organism>
<dbReference type="AlphaFoldDB" id="A0A8T0QFL1"/>
<proteinExistence type="predicted"/>
<keyword evidence="2" id="KW-1185">Reference proteome</keyword>
<dbReference type="Proteomes" id="UP000823388">
    <property type="component" value="Chromosome 7K"/>
</dbReference>
<reference evidence="1" key="1">
    <citation type="submission" date="2020-05" db="EMBL/GenBank/DDBJ databases">
        <title>WGS assembly of Panicum virgatum.</title>
        <authorList>
            <person name="Lovell J.T."/>
            <person name="Jenkins J."/>
            <person name="Shu S."/>
            <person name="Juenger T.E."/>
            <person name="Schmutz J."/>
        </authorList>
    </citation>
    <scope>NUCLEOTIDE SEQUENCE</scope>
    <source>
        <strain evidence="1">AP13</strain>
    </source>
</reference>
<dbReference type="SUPFAM" id="SSF54001">
    <property type="entry name" value="Cysteine proteinases"/>
    <property type="match status" value="1"/>
</dbReference>
<dbReference type="EMBL" id="CM029049">
    <property type="protein sequence ID" value="KAG2571312.1"/>
    <property type="molecule type" value="Genomic_DNA"/>
</dbReference>
<evidence type="ECO:0000313" key="2">
    <source>
        <dbReference type="Proteomes" id="UP000823388"/>
    </source>
</evidence>
<dbReference type="Gene3D" id="3.90.70.10">
    <property type="entry name" value="Cysteine proteinases"/>
    <property type="match status" value="1"/>
</dbReference>
<name>A0A8T0QFL1_PANVG</name>